<dbReference type="Proteomes" id="UP000225548">
    <property type="component" value="Unassembled WGS sequence"/>
</dbReference>
<evidence type="ECO:0000256" key="2">
    <source>
        <dbReference type="SAM" id="Phobius"/>
    </source>
</evidence>
<proteinExistence type="predicted"/>
<evidence type="ECO:0000313" key="4">
    <source>
        <dbReference type="Proteomes" id="UP000225548"/>
    </source>
</evidence>
<dbReference type="GO" id="GO:0019843">
    <property type="term" value="F:rRNA binding"/>
    <property type="evidence" value="ECO:0007669"/>
    <property type="project" value="TreeGrafter"/>
</dbReference>
<dbReference type="RefSeq" id="WP_098454817.1">
    <property type="nucleotide sequence ID" value="NZ_PDJG01000001.1"/>
</dbReference>
<dbReference type="PANTHER" id="PTHR42698">
    <property type="entry name" value="GTPASE ERA"/>
    <property type="match status" value="1"/>
</dbReference>
<feature type="transmembrane region" description="Helical" evidence="2">
    <location>
        <begin position="434"/>
        <end position="457"/>
    </location>
</feature>
<protein>
    <submittedName>
        <fullName evidence="3">Putative GTPase</fullName>
    </submittedName>
</protein>
<dbReference type="GO" id="GO:0005829">
    <property type="term" value="C:cytosol"/>
    <property type="evidence" value="ECO:0007669"/>
    <property type="project" value="TreeGrafter"/>
</dbReference>
<dbReference type="InterPro" id="IPR005662">
    <property type="entry name" value="GTPase_Era-like"/>
</dbReference>
<comment type="caution">
    <text evidence="3">The sequence shown here is derived from an EMBL/GenBank/DDBJ whole genome shotgun (WGS) entry which is preliminary data.</text>
</comment>
<keyword evidence="2" id="KW-1133">Transmembrane helix</keyword>
<dbReference type="InterPro" id="IPR027417">
    <property type="entry name" value="P-loop_NTPase"/>
</dbReference>
<dbReference type="EMBL" id="PDJG01000001">
    <property type="protein sequence ID" value="PFG33635.1"/>
    <property type="molecule type" value="Genomic_DNA"/>
</dbReference>
<evidence type="ECO:0000256" key="1">
    <source>
        <dbReference type="SAM" id="MobiDB-lite"/>
    </source>
</evidence>
<keyword evidence="2" id="KW-0472">Membrane</keyword>
<keyword evidence="2" id="KW-0812">Transmembrane</keyword>
<dbReference type="Gene3D" id="3.40.50.300">
    <property type="entry name" value="P-loop containing nucleotide triphosphate hydrolases"/>
    <property type="match status" value="1"/>
</dbReference>
<gene>
    <name evidence="3" type="ORF">ATL42_1514</name>
</gene>
<sequence>MTQPDQPSDRSTRRTRATTSDGERYTAHVANLRHALEVAGDRLDPSVAAHARSVLAGADERLALGVDHTIIALAGGTGSGKSSTFNAISRLSFADVGVRRPTTARVTACAWSQSATALLDWLAVDSERRINRGSELDGDAELGLDGLILLDLPDHDSIEPAHREIVDRILPLVDLLIWVVDPQKYADEALHAGYLRNLAGSESSMIVVLNQIDTVAPGGRASLVADVSRLLEEDGLVGVDVRTISAKTGEGIEELRATLRDAVSKRSVAASRLADELDREGRKIAAEVRPTVLQQLSPLVQGEVDRVAVAVGVAAVVDDVRGVVRFGGVRESDAPRFRAPQESAVRVIRSRWITKVTDTMRPTWAQSVDTAVPTYSELSERIVAALSAVTIDTTGSVGGRRARTIGWSFAGLAVVSGIFSLLLTIGVLDLGTVWKALAGILTILAVLGTVVSFVVGARLRAALGEQRAVIVRDAALAVLREVVEREFVGPAQRVLDEHTDVRESALSARDSSSTGRVAEV</sequence>
<keyword evidence="4" id="KW-1185">Reference proteome</keyword>
<dbReference type="PANTHER" id="PTHR42698:SF1">
    <property type="entry name" value="GTPASE ERA, MITOCHONDRIAL"/>
    <property type="match status" value="1"/>
</dbReference>
<dbReference type="SUPFAM" id="SSF52540">
    <property type="entry name" value="P-loop containing nucleoside triphosphate hydrolases"/>
    <property type="match status" value="1"/>
</dbReference>
<feature type="region of interest" description="Disordered" evidence="1">
    <location>
        <begin position="1"/>
        <end position="22"/>
    </location>
</feature>
<evidence type="ECO:0000313" key="3">
    <source>
        <dbReference type="EMBL" id="PFG33635.1"/>
    </source>
</evidence>
<organism evidence="3 4">
    <name type="scientific">Sanguibacter antarcticus</name>
    <dbReference type="NCBI Taxonomy" id="372484"/>
    <lineage>
        <taxon>Bacteria</taxon>
        <taxon>Bacillati</taxon>
        <taxon>Actinomycetota</taxon>
        <taxon>Actinomycetes</taxon>
        <taxon>Micrococcales</taxon>
        <taxon>Sanguibacteraceae</taxon>
        <taxon>Sanguibacter</taxon>
    </lineage>
</organism>
<dbReference type="GO" id="GO:0005525">
    <property type="term" value="F:GTP binding"/>
    <property type="evidence" value="ECO:0007669"/>
    <property type="project" value="InterPro"/>
</dbReference>
<reference evidence="3 4" key="1">
    <citation type="submission" date="2017-10" db="EMBL/GenBank/DDBJ databases">
        <title>Sequencing the genomes of 1000 actinobacteria strains.</title>
        <authorList>
            <person name="Klenk H.-P."/>
        </authorList>
    </citation>
    <scope>NUCLEOTIDE SEQUENCE [LARGE SCALE GENOMIC DNA]</scope>
    <source>
        <strain evidence="3 4">DSM 18966</strain>
    </source>
</reference>
<feature type="transmembrane region" description="Helical" evidence="2">
    <location>
        <begin position="405"/>
        <end position="428"/>
    </location>
</feature>
<dbReference type="GO" id="GO:0043024">
    <property type="term" value="F:ribosomal small subunit binding"/>
    <property type="evidence" value="ECO:0007669"/>
    <property type="project" value="TreeGrafter"/>
</dbReference>
<dbReference type="AlphaFoldDB" id="A0A2A9E5J2"/>
<name>A0A2A9E5J2_9MICO</name>
<accession>A0A2A9E5J2</accession>
<dbReference type="GO" id="GO:0000028">
    <property type="term" value="P:ribosomal small subunit assembly"/>
    <property type="evidence" value="ECO:0007669"/>
    <property type="project" value="TreeGrafter"/>
</dbReference>